<dbReference type="AlphaFoldDB" id="A0A6I9R4N9"/>
<keyword evidence="1" id="KW-1185">Reference proteome</keyword>
<dbReference type="Proteomes" id="UP000504607">
    <property type="component" value="Chromosome 4"/>
</dbReference>
<evidence type="ECO:0000313" key="1">
    <source>
        <dbReference type="Proteomes" id="UP000504607"/>
    </source>
</evidence>
<evidence type="ECO:0000313" key="2">
    <source>
        <dbReference type="RefSeq" id="XP_010920410.1"/>
    </source>
</evidence>
<dbReference type="InterPro" id="IPR053085">
    <property type="entry name" value="Jasmonate-induced_protein"/>
</dbReference>
<proteinExistence type="predicted"/>
<dbReference type="RefSeq" id="XP_010920412.1">
    <property type="nucleotide sequence ID" value="XM_010922110.3"/>
</dbReference>
<name>A0A6I9R4N9_ELAGV</name>
<protein>
    <submittedName>
        <fullName evidence="2 3">23 kDa jasmonate-induced protein</fullName>
    </submittedName>
</protein>
<dbReference type="InterPro" id="IPR049065">
    <property type="entry name" value="Nakanori"/>
</dbReference>
<sequence>MASNVFGNPITDQTLRGLPEYKDKPVITATDRATVALNMKNAGNKDVNARKFVENLKERYGNGVSTLCLVYNATGGTLNFVLSHDWHGHIGESPYPQQIDNGQWGAYLHVHTSGAAVGSSAAVVYRGKNEGGTTCDWMFGWSNPWNRWGNDNTVYTEIREYRHYEDNNHWNYIQDKVEGSGLTHSDTWNGCVSTVATGSSTSPILQAILTLENAEGL</sequence>
<gene>
    <name evidence="2 3" type="primary">LOC105044288</name>
</gene>
<evidence type="ECO:0000313" key="3">
    <source>
        <dbReference type="RefSeq" id="XP_010920412.1"/>
    </source>
</evidence>
<reference evidence="2 3" key="1">
    <citation type="submission" date="2025-04" db="UniProtKB">
        <authorList>
            <consortium name="RefSeq"/>
        </authorList>
    </citation>
    <scope>IDENTIFICATION</scope>
</reference>
<dbReference type="PANTHER" id="PTHR36482:SF5">
    <property type="entry name" value="23 KDA JASMONATE-INDUCED PROTEIN-LIKE"/>
    <property type="match status" value="1"/>
</dbReference>
<dbReference type="RefSeq" id="XP_010920410.1">
    <property type="nucleotide sequence ID" value="XM_010922108.3"/>
</dbReference>
<dbReference type="GeneID" id="105044288"/>
<dbReference type="Gene3D" id="2.60.270.50">
    <property type="match status" value="1"/>
</dbReference>
<dbReference type="PANTHER" id="PTHR36482">
    <property type="entry name" value="OSJNBA0024J22.15 PROTEIN"/>
    <property type="match status" value="1"/>
</dbReference>
<organism evidence="1 2">
    <name type="scientific">Elaeis guineensis var. tenera</name>
    <name type="common">Oil palm</name>
    <dbReference type="NCBI Taxonomy" id="51953"/>
    <lineage>
        <taxon>Eukaryota</taxon>
        <taxon>Viridiplantae</taxon>
        <taxon>Streptophyta</taxon>
        <taxon>Embryophyta</taxon>
        <taxon>Tracheophyta</taxon>
        <taxon>Spermatophyta</taxon>
        <taxon>Magnoliopsida</taxon>
        <taxon>Liliopsida</taxon>
        <taxon>Arecaceae</taxon>
        <taxon>Arecoideae</taxon>
        <taxon>Cocoseae</taxon>
        <taxon>Elaeidinae</taxon>
        <taxon>Elaeis</taxon>
    </lineage>
</organism>
<dbReference type="Pfam" id="PF21230">
    <property type="entry name" value="Nakanori"/>
    <property type="match status" value="1"/>
</dbReference>
<accession>A0A6I9R4N9</accession>
<dbReference type="KEGG" id="egu:105044288"/>
<dbReference type="OrthoDB" id="1286119at2759"/>